<evidence type="ECO:0000313" key="9">
    <source>
        <dbReference type="EMBL" id="PNQ73168.1"/>
    </source>
</evidence>
<dbReference type="AlphaFoldDB" id="A0A2K1DYR4"/>
<dbReference type="EMBL" id="POWF01000004">
    <property type="protein sequence ID" value="PNQ73168.1"/>
    <property type="molecule type" value="Genomic_DNA"/>
</dbReference>
<protein>
    <submittedName>
        <fullName evidence="9">Transporter</fullName>
    </submittedName>
</protein>
<feature type="signal peptide" evidence="8">
    <location>
        <begin position="1"/>
        <end position="18"/>
    </location>
</feature>
<dbReference type="Gene3D" id="1.20.1600.10">
    <property type="entry name" value="Outer membrane efflux proteins (OEP)"/>
    <property type="match status" value="1"/>
</dbReference>
<evidence type="ECO:0000256" key="8">
    <source>
        <dbReference type="SAM" id="SignalP"/>
    </source>
</evidence>
<keyword evidence="5" id="KW-0812">Transmembrane</keyword>
<dbReference type="Proteomes" id="UP000236641">
    <property type="component" value="Unassembled WGS sequence"/>
</dbReference>
<dbReference type="GO" id="GO:1990281">
    <property type="term" value="C:efflux pump complex"/>
    <property type="evidence" value="ECO:0007669"/>
    <property type="project" value="TreeGrafter"/>
</dbReference>
<evidence type="ECO:0000256" key="2">
    <source>
        <dbReference type="ARBA" id="ARBA00007613"/>
    </source>
</evidence>
<dbReference type="OrthoDB" id="581172at2"/>
<keyword evidence="10" id="KW-1185">Reference proteome</keyword>
<dbReference type="PANTHER" id="PTHR30026">
    <property type="entry name" value="OUTER MEMBRANE PROTEIN TOLC"/>
    <property type="match status" value="1"/>
</dbReference>
<feature type="chain" id="PRO_5014342790" evidence="8">
    <location>
        <begin position="19"/>
        <end position="465"/>
    </location>
</feature>
<dbReference type="InterPro" id="IPR003423">
    <property type="entry name" value="OMP_efflux"/>
</dbReference>
<dbReference type="InterPro" id="IPR051906">
    <property type="entry name" value="TolC-like"/>
</dbReference>
<sequence length="465" mass="53607">MKYFVLVMFISCCSMLNAQQTTDSIMTLSEYLGFVKSFHPIVKQANLIVDEGELKLLKSRGAFDPKLEVDYDRKKFKNTEYYDKLNATFKIPTWYGVEFKGNFEENEGVYLNPEATIPEEGLYSVGVSIDIARGLIMNERMSMLKQAKLFTQQAAMDRQLLVNDILYQASVTYFNWLRAYNQKQVYQDFVENANLRFEGVKKSYQVGERAAIDTTEARIALNDRRLNYEKSRITYIKASLELSNYLWLENNIPIELQDNIIPDTNTLLNIDAVFSTSEFDLASFDIATHPKMLSLEYKYEGLNINRRLAANNLLPKINLEYNFLSQTPEVINSFNTSNYKSGVNVSLPLFLRKERADLKLAKLKMLDTEFEIEATKVTLKNKISAINQELSSFTVQNEYNTSIVSDYETLLSAEERKFFIGESSIFLVNSRESKLIDAKLKAIDLEYKFFETKAKLFNILAVLPI</sequence>
<keyword evidence="6" id="KW-0472">Membrane</keyword>
<evidence type="ECO:0000256" key="1">
    <source>
        <dbReference type="ARBA" id="ARBA00004442"/>
    </source>
</evidence>
<name>A0A2K1DYR4_9FLAO</name>
<keyword evidence="4" id="KW-1134">Transmembrane beta strand</keyword>
<evidence type="ECO:0000313" key="10">
    <source>
        <dbReference type="Proteomes" id="UP000236641"/>
    </source>
</evidence>
<evidence type="ECO:0000256" key="4">
    <source>
        <dbReference type="ARBA" id="ARBA00022452"/>
    </source>
</evidence>
<keyword evidence="3" id="KW-0813">Transport</keyword>
<dbReference type="Pfam" id="PF02321">
    <property type="entry name" value="OEP"/>
    <property type="match status" value="1"/>
</dbReference>
<dbReference type="GO" id="GO:0009279">
    <property type="term" value="C:cell outer membrane"/>
    <property type="evidence" value="ECO:0007669"/>
    <property type="project" value="UniProtKB-SubCell"/>
</dbReference>
<proteinExistence type="inferred from homology"/>
<comment type="similarity">
    <text evidence="2">Belongs to the outer membrane factor (OMF) (TC 1.B.17) family.</text>
</comment>
<reference evidence="9 10" key="1">
    <citation type="submission" date="2018-01" db="EMBL/GenBank/DDBJ databases">
        <title>The draft genome of Hanstruepera neustonica JCM19743.</title>
        <authorList>
            <person name="He R.-H."/>
            <person name="Du Z.-J."/>
        </authorList>
    </citation>
    <scope>NUCLEOTIDE SEQUENCE [LARGE SCALE GENOMIC DNA]</scope>
    <source>
        <strain evidence="9 10">JCM19743</strain>
    </source>
</reference>
<accession>A0A2K1DYR4</accession>
<evidence type="ECO:0000256" key="6">
    <source>
        <dbReference type="ARBA" id="ARBA00023136"/>
    </source>
</evidence>
<evidence type="ECO:0000256" key="7">
    <source>
        <dbReference type="ARBA" id="ARBA00023237"/>
    </source>
</evidence>
<dbReference type="SUPFAM" id="SSF56954">
    <property type="entry name" value="Outer membrane efflux proteins (OEP)"/>
    <property type="match status" value="1"/>
</dbReference>
<dbReference type="GO" id="GO:0015288">
    <property type="term" value="F:porin activity"/>
    <property type="evidence" value="ECO:0007669"/>
    <property type="project" value="TreeGrafter"/>
</dbReference>
<comment type="subcellular location">
    <subcellularLocation>
        <location evidence="1">Cell outer membrane</location>
    </subcellularLocation>
</comment>
<organism evidence="9 10">
    <name type="scientific">Hanstruepera neustonica</name>
    <dbReference type="NCBI Taxonomy" id="1445657"/>
    <lineage>
        <taxon>Bacteria</taxon>
        <taxon>Pseudomonadati</taxon>
        <taxon>Bacteroidota</taxon>
        <taxon>Flavobacteriia</taxon>
        <taxon>Flavobacteriales</taxon>
        <taxon>Flavobacteriaceae</taxon>
        <taxon>Hanstruepera</taxon>
    </lineage>
</organism>
<evidence type="ECO:0000256" key="5">
    <source>
        <dbReference type="ARBA" id="ARBA00022692"/>
    </source>
</evidence>
<evidence type="ECO:0000256" key="3">
    <source>
        <dbReference type="ARBA" id="ARBA00022448"/>
    </source>
</evidence>
<dbReference type="GO" id="GO:0015562">
    <property type="term" value="F:efflux transmembrane transporter activity"/>
    <property type="evidence" value="ECO:0007669"/>
    <property type="project" value="InterPro"/>
</dbReference>
<keyword evidence="7" id="KW-0998">Cell outer membrane</keyword>
<comment type="caution">
    <text evidence="9">The sequence shown here is derived from an EMBL/GenBank/DDBJ whole genome shotgun (WGS) entry which is preliminary data.</text>
</comment>
<gene>
    <name evidence="9" type="ORF">C1T31_08730</name>
</gene>
<keyword evidence="8" id="KW-0732">Signal</keyword>
<dbReference type="PANTHER" id="PTHR30026:SF20">
    <property type="entry name" value="OUTER MEMBRANE PROTEIN TOLC"/>
    <property type="match status" value="1"/>
</dbReference>